<protein>
    <submittedName>
        <fullName evidence="1">Uncharacterized protein</fullName>
    </submittedName>
</protein>
<evidence type="ECO:0000313" key="2">
    <source>
        <dbReference type="Proteomes" id="UP000834106"/>
    </source>
</evidence>
<reference evidence="1" key="1">
    <citation type="submission" date="2023-05" db="EMBL/GenBank/DDBJ databases">
        <authorList>
            <person name="Huff M."/>
        </authorList>
    </citation>
    <scope>NUCLEOTIDE SEQUENCE</scope>
</reference>
<gene>
    <name evidence="1" type="ORF">FPE_LOCUS10471</name>
</gene>
<dbReference type="AlphaFoldDB" id="A0AAD1Z7V7"/>
<sequence length="128" mass="13761">MATNVVVVQHAAINGGCCKKGPGYALSLEAMTGSRESLIYVTCVYTYCPRINERFFGPVLANLPRALVALFHPSSILDLMIGDRSEKASMSIISIPLSPFLVVAKDKSSLWLEGPSKGLGRMTLGTSR</sequence>
<accession>A0AAD1Z7V7</accession>
<keyword evidence="2" id="KW-1185">Reference proteome</keyword>
<dbReference type="Proteomes" id="UP000834106">
    <property type="component" value="Chromosome 6"/>
</dbReference>
<proteinExistence type="predicted"/>
<evidence type="ECO:0000313" key="1">
    <source>
        <dbReference type="EMBL" id="CAI9763041.1"/>
    </source>
</evidence>
<name>A0AAD1Z7V7_9LAMI</name>
<dbReference type="EMBL" id="OU503041">
    <property type="protein sequence ID" value="CAI9763041.1"/>
    <property type="molecule type" value="Genomic_DNA"/>
</dbReference>
<organism evidence="1 2">
    <name type="scientific">Fraxinus pennsylvanica</name>
    <dbReference type="NCBI Taxonomy" id="56036"/>
    <lineage>
        <taxon>Eukaryota</taxon>
        <taxon>Viridiplantae</taxon>
        <taxon>Streptophyta</taxon>
        <taxon>Embryophyta</taxon>
        <taxon>Tracheophyta</taxon>
        <taxon>Spermatophyta</taxon>
        <taxon>Magnoliopsida</taxon>
        <taxon>eudicotyledons</taxon>
        <taxon>Gunneridae</taxon>
        <taxon>Pentapetalae</taxon>
        <taxon>asterids</taxon>
        <taxon>lamiids</taxon>
        <taxon>Lamiales</taxon>
        <taxon>Oleaceae</taxon>
        <taxon>Oleeae</taxon>
        <taxon>Fraxinus</taxon>
    </lineage>
</organism>